<feature type="disulfide bond" evidence="3">
    <location>
        <begin position="134"/>
        <end position="141"/>
    </location>
</feature>
<dbReference type="Pfam" id="PF00086">
    <property type="entry name" value="Thyroglobulin_1"/>
    <property type="match status" value="1"/>
</dbReference>
<organism evidence="8">
    <name type="scientific">Gongylonema pulchrum</name>
    <dbReference type="NCBI Taxonomy" id="637853"/>
    <lineage>
        <taxon>Eukaryota</taxon>
        <taxon>Metazoa</taxon>
        <taxon>Ecdysozoa</taxon>
        <taxon>Nematoda</taxon>
        <taxon>Chromadorea</taxon>
        <taxon>Rhabditida</taxon>
        <taxon>Spirurina</taxon>
        <taxon>Spiruromorpha</taxon>
        <taxon>Spiruroidea</taxon>
        <taxon>Gongylonematidae</taxon>
        <taxon>Gongylonema</taxon>
    </lineage>
</organism>
<evidence type="ECO:0000256" key="1">
    <source>
        <dbReference type="ARBA" id="ARBA00022900"/>
    </source>
</evidence>
<reference evidence="8" key="1">
    <citation type="submission" date="2016-06" db="UniProtKB">
        <authorList>
            <consortium name="WormBaseParasite"/>
        </authorList>
    </citation>
    <scope>IDENTIFICATION</scope>
</reference>
<dbReference type="InterPro" id="IPR000716">
    <property type="entry name" value="Thyroglobulin_1"/>
</dbReference>
<dbReference type="CDD" id="cd19941">
    <property type="entry name" value="TIL"/>
    <property type="match status" value="1"/>
</dbReference>
<dbReference type="InterPro" id="IPR002919">
    <property type="entry name" value="TIL_dom"/>
</dbReference>
<dbReference type="PROSITE" id="PS51390">
    <property type="entry name" value="WAP"/>
    <property type="match status" value="1"/>
</dbReference>
<comment type="caution">
    <text evidence="3">Lacks conserved residue(s) required for the propagation of feature annotation.</text>
</comment>
<keyword evidence="1" id="KW-0646">Protease inhibitor</keyword>
<dbReference type="GO" id="GO:0005576">
    <property type="term" value="C:extracellular region"/>
    <property type="evidence" value="ECO:0007669"/>
    <property type="project" value="InterPro"/>
</dbReference>
<dbReference type="InterPro" id="IPR036084">
    <property type="entry name" value="Ser_inhib-like_sf"/>
</dbReference>
<evidence type="ECO:0000259" key="4">
    <source>
        <dbReference type="PROSITE" id="PS51162"/>
    </source>
</evidence>
<evidence type="ECO:0000313" key="8">
    <source>
        <dbReference type="WBParaSite" id="GPUH_0002066501-mRNA-1"/>
    </source>
</evidence>
<dbReference type="PROSITE" id="PS51162">
    <property type="entry name" value="THYROGLOBULIN_1_2"/>
    <property type="match status" value="1"/>
</dbReference>
<dbReference type="SMART" id="SM00217">
    <property type="entry name" value="WAP"/>
    <property type="match status" value="1"/>
</dbReference>
<dbReference type="GO" id="GO:0004867">
    <property type="term" value="F:serine-type endopeptidase inhibitor activity"/>
    <property type="evidence" value="ECO:0007669"/>
    <property type="project" value="UniProtKB-KW"/>
</dbReference>
<dbReference type="InterPro" id="IPR008197">
    <property type="entry name" value="WAP_dom"/>
</dbReference>
<dbReference type="InterPro" id="IPR036857">
    <property type="entry name" value="Thyroglobulin_1_sf"/>
</dbReference>
<keyword evidence="2 3" id="KW-1015">Disulfide bond</keyword>
<dbReference type="Gene3D" id="4.10.75.10">
    <property type="entry name" value="Elafin-like"/>
    <property type="match status" value="1"/>
</dbReference>
<gene>
    <name evidence="6" type="ORF">GPUH_LOCUS20640</name>
</gene>
<dbReference type="SMART" id="SM00211">
    <property type="entry name" value="TY"/>
    <property type="match status" value="1"/>
</dbReference>
<reference evidence="6 7" key="2">
    <citation type="submission" date="2018-11" db="EMBL/GenBank/DDBJ databases">
        <authorList>
            <consortium name="Pathogen Informatics"/>
        </authorList>
    </citation>
    <scope>NUCLEOTIDE SEQUENCE [LARGE SCALE GENOMIC DNA]</scope>
</reference>
<evidence type="ECO:0000313" key="6">
    <source>
        <dbReference type="EMBL" id="VDN36471.1"/>
    </source>
</evidence>
<dbReference type="CDD" id="cd00191">
    <property type="entry name" value="TY"/>
    <property type="match status" value="1"/>
</dbReference>
<dbReference type="SUPFAM" id="SSF57567">
    <property type="entry name" value="Serine protease inhibitors"/>
    <property type="match status" value="1"/>
</dbReference>
<dbReference type="EMBL" id="UYRT01090814">
    <property type="protein sequence ID" value="VDN36471.1"/>
    <property type="molecule type" value="Genomic_DNA"/>
</dbReference>
<proteinExistence type="predicted"/>
<evidence type="ECO:0000313" key="7">
    <source>
        <dbReference type="Proteomes" id="UP000271098"/>
    </source>
</evidence>
<dbReference type="SUPFAM" id="SSF57610">
    <property type="entry name" value="Thyroglobulin type-1 domain"/>
    <property type="match status" value="1"/>
</dbReference>
<name>A0A183EI49_9BILA</name>
<dbReference type="SUPFAM" id="SSF57256">
    <property type="entry name" value="Elafin-like"/>
    <property type="match status" value="1"/>
</dbReference>
<dbReference type="AlphaFoldDB" id="A0A183EI49"/>
<evidence type="ECO:0000256" key="3">
    <source>
        <dbReference type="PROSITE-ProRule" id="PRU00500"/>
    </source>
</evidence>
<dbReference type="Pfam" id="PF01826">
    <property type="entry name" value="TIL"/>
    <property type="match status" value="1"/>
</dbReference>
<accession>A0A183EI49</accession>
<evidence type="ECO:0000259" key="5">
    <source>
        <dbReference type="PROSITE" id="PS51390"/>
    </source>
</evidence>
<dbReference type="InterPro" id="IPR036645">
    <property type="entry name" value="Elafin-like_sf"/>
</dbReference>
<keyword evidence="7" id="KW-1185">Reference proteome</keyword>
<dbReference type="Proteomes" id="UP000271098">
    <property type="component" value="Unassembled WGS sequence"/>
</dbReference>
<evidence type="ECO:0000256" key="2">
    <source>
        <dbReference type="ARBA" id="ARBA00023157"/>
    </source>
</evidence>
<protein>
    <submittedName>
        <fullName evidence="8">Thyroglobulin type-1 domain-containing protein</fullName>
    </submittedName>
</protein>
<feature type="domain" description="Thyroglobulin type-1" evidence="4">
    <location>
        <begin position="95"/>
        <end position="165"/>
    </location>
</feature>
<sequence>MHRGWFLLSGKSTQQNSAILIESRFGFGANRAAEYFRVNWFLWSIQIADFVGVPALKYHTEQLTPCPDGSTWIRQCASDKDCIFGDEICADGKCCSVCTQRRRQVLNDLPTNNLVGVYIPQCEPSGKHYRPAQCRTGTDECWCVSHFGRIIGSLKPKTADLNAACDALRLALKRSADVDRKIYHKVWEHTELRRKQENLANLKENRESFLALSKEHGTEVKEPQHYEIQTVINEIQNKCLRTRRGQCPELTDQLIYGVNLCHCDDDCPDLQKCCPVSRGGWTCTTNITSTVTNTSHMCMFYSKKLFFRSKLIFVNQFSQKTPNSQHSSGSSLLSDGTTSAKVKCTENEQYVDCVDLCQASCTPKASETCSTKRCAGGCHCKPGYFLFQSLHKIMVLIKQSICLSSCNSLSLS</sequence>
<dbReference type="Pfam" id="PF00095">
    <property type="entry name" value="WAP"/>
    <property type="match status" value="1"/>
</dbReference>
<feature type="domain" description="WAP" evidence="5">
    <location>
        <begin position="240"/>
        <end position="287"/>
    </location>
</feature>
<dbReference type="Gene3D" id="4.10.800.10">
    <property type="entry name" value="Thyroglobulin type-1"/>
    <property type="match status" value="1"/>
</dbReference>
<dbReference type="WBParaSite" id="GPUH_0002066501-mRNA-1">
    <property type="protein sequence ID" value="GPUH_0002066501-mRNA-1"/>
    <property type="gene ID" value="GPUH_0002066501"/>
</dbReference>
<keyword evidence="1" id="KW-0722">Serine protease inhibitor</keyword>
<dbReference type="OrthoDB" id="6236007at2759"/>
<dbReference type="Gene3D" id="2.10.25.10">
    <property type="entry name" value="Laminin"/>
    <property type="match status" value="1"/>
</dbReference>